<dbReference type="EnsemblFungi" id="EJT74777">
    <property type="protein sequence ID" value="EJT74777"/>
    <property type="gene ID" value="GGTG_08615"/>
</dbReference>
<name>J3P529_GAET3</name>
<dbReference type="SUPFAM" id="SSF48208">
    <property type="entry name" value="Six-hairpin glycosidases"/>
    <property type="match status" value="1"/>
</dbReference>
<dbReference type="eggNOG" id="ENOG502TA6C">
    <property type="taxonomic scope" value="Eukaryota"/>
</dbReference>
<sequence length="847" mass="92833">MAPLGSNSIMPTYYKTEEHGAISGCQPPVPIPLLWSSADADHQETRLMESHVDMDATFDRKARRDYSAPVTFDLSTERPDKTVDIGKDGTWVSADPFGRILQLSAFHPKHGVVVAVPYEQFDGTRFRDPLYVREYRTHMLESVAKGRPGYGIVVKGKPKEVSIIIPRPNVANIRFRLDDSIEVHATLVVHDGEAVQSVTIRNSGATAGRTVEGELSLCTSVNRASYGQLTEGGPLPIPRSENALDLAEDGGRFAVSNRHLEARLEGCFYIGDKVASLCGLLDDARERHHHGGDKIANGGWGGPGRRAVTVLGAPVSASTPWKVGVPAGSSVELTARFRLRPTAADGAPAGAPVIPLFAHHQRIRQTVVGAAAKLLSVTADWKDPQSVETYMVRRTLDYIIGNCLVPLGEDCCAIVTDHVALPLGWNRDNYWQVRFLSTVLRSLDNLVHPGPVASFYATTIRRVLRGHLNWVFRRAERPAGYWHRSYLVTGKPKDGRVFQLDQQLYPLVELCDFAAAAPQHADDAGELVRGVLLREPVVCEVLRVLLAKADPITGLVPTEESPGDDEIDYPYHFSTHVMLWYALSRLVRLLESLGVVGGGTGDFEAAAAAKSSDYGRQAHALATALLVRTASRVRHFLVRDEQGRPMFAYVTNGKGKYTLYHDGNDMPTLFVSRSQLNLAGILNGISAQLGTADRVDEDEIEEAWRNTMRFAFSTRNASGFCSGSETNDKTQPQQQQQRQTQEQRQQLYPFGGLGSVHSSGAWTLGYFQELMFARIEGDAAAERDAWRRVVGAMQWDGSFAEAVDARSGRCASKAWFSWPASMIGAALVDAREAARPREGGAGELGVE</sequence>
<reference evidence="2" key="3">
    <citation type="submission" date="2010-09" db="EMBL/GenBank/DDBJ databases">
        <title>Annotation of Gaeumannomyces graminis var. tritici R3-111a-1.</title>
        <authorList>
            <consortium name="The Broad Institute Genome Sequencing Platform"/>
            <person name="Ma L.-J."/>
            <person name="Dead R."/>
            <person name="Young S.K."/>
            <person name="Zeng Q."/>
            <person name="Gargeya S."/>
            <person name="Fitzgerald M."/>
            <person name="Haas B."/>
            <person name="Abouelleil A."/>
            <person name="Alvarado L."/>
            <person name="Arachchi H.M."/>
            <person name="Berlin A."/>
            <person name="Brown A."/>
            <person name="Chapman S.B."/>
            <person name="Chen Z."/>
            <person name="Dunbar C."/>
            <person name="Freedman E."/>
            <person name="Gearin G."/>
            <person name="Gellesch M."/>
            <person name="Goldberg J."/>
            <person name="Griggs A."/>
            <person name="Gujja S."/>
            <person name="Heiman D."/>
            <person name="Howarth C."/>
            <person name="Larson L."/>
            <person name="Lui A."/>
            <person name="MacDonald P.J.P."/>
            <person name="Mehta T."/>
            <person name="Montmayeur A."/>
            <person name="Murphy C."/>
            <person name="Neiman D."/>
            <person name="Pearson M."/>
            <person name="Priest M."/>
            <person name="Roberts A."/>
            <person name="Saif S."/>
            <person name="Shea T."/>
            <person name="Shenoy N."/>
            <person name="Sisk P."/>
            <person name="Stolte C."/>
            <person name="Sykes S."/>
            <person name="Yandava C."/>
            <person name="Wortman J."/>
            <person name="Nusbaum C."/>
            <person name="Birren B."/>
        </authorList>
    </citation>
    <scope>NUCLEOTIDE SEQUENCE</scope>
    <source>
        <strain evidence="2">R3-111a-1</strain>
    </source>
</reference>
<keyword evidence="4" id="KW-1185">Reference proteome</keyword>
<dbReference type="InterPro" id="IPR012341">
    <property type="entry name" value="6hp_glycosidase-like_sf"/>
</dbReference>
<dbReference type="EMBL" id="GL385398">
    <property type="protein sequence ID" value="EJT74777.1"/>
    <property type="molecule type" value="Genomic_DNA"/>
</dbReference>
<dbReference type="Gene3D" id="1.50.10.10">
    <property type="match status" value="1"/>
</dbReference>
<dbReference type="InterPro" id="IPR008928">
    <property type="entry name" value="6-hairpin_glycosidase_sf"/>
</dbReference>
<gene>
    <name evidence="3" type="primary">20349073</name>
    <name evidence="2" type="ORF">GGTG_08615</name>
</gene>
<evidence type="ECO:0000256" key="1">
    <source>
        <dbReference type="SAM" id="MobiDB-lite"/>
    </source>
</evidence>
<dbReference type="VEuPathDB" id="FungiDB:GGTG_08615"/>
<dbReference type="GO" id="GO:0003824">
    <property type="term" value="F:catalytic activity"/>
    <property type="evidence" value="ECO:0007669"/>
    <property type="project" value="UniProtKB-ARBA"/>
</dbReference>
<dbReference type="AlphaFoldDB" id="J3P529"/>
<proteinExistence type="predicted"/>
<reference evidence="3" key="5">
    <citation type="submission" date="2018-04" db="UniProtKB">
        <authorList>
            <consortium name="EnsemblFungi"/>
        </authorList>
    </citation>
    <scope>IDENTIFICATION</scope>
    <source>
        <strain evidence="3">R3-111a-1</strain>
    </source>
</reference>
<organism evidence="2">
    <name type="scientific">Gaeumannomyces tritici (strain R3-111a-1)</name>
    <name type="common">Wheat and barley take-all root rot fungus</name>
    <name type="synonym">Gaeumannomyces graminis var. tritici</name>
    <dbReference type="NCBI Taxonomy" id="644352"/>
    <lineage>
        <taxon>Eukaryota</taxon>
        <taxon>Fungi</taxon>
        <taxon>Dikarya</taxon>
        <taxon>Ascomycota</taxon>
        <taxon>Pezizomycotina</taxon>
        <taxon>Sordariomycetes</taxon>
        <taxon>Sordariomycetidae</taxon>
        <taxon>Magnaporthales</taxon>
        <taxon>Magnaporthaceae</taxon>
        <taxon>Gaeumannomyces</taxon>
    </lineage>
</organism>
<feature type="region of interest" description="Disordered" evidence="1">
    <location>
        <begin position="721"/>
        <end position="744"/>
    </location>
</feature>
<dbReference type="Proteomes" id="UP000006039">
    <property type="component" value="Unassembled WGS sequence"/>
</dbReference>
<reference evidence="4" key="1">
    <citation type="submission" date="2010-07" db="EMBL/GenBank/DDBJ databases">
        <title>The genome sequence of Gaeumannomyces graminis var. tritici strain R3-111a-1.</title>
        <authorList>
            <consortium name="The Broad Institute Genome Sequencing Platform"/>
            <person name="Ma L.-J."/>
            <person name="Dead R."/>
            <person name="Young S."/>
            <person name="Zeng Q."/>
            <person name="Koehrsen M."/>
            <person name="Alvarado L."/>
            <person name="Berlin A."/>
            <person name="Chapman S.B."/>
            <person name="Chen Z."/>
            <person name="Freedman E."/>
            <person name="Gellesch M."/>
            <person name="Goldberg J."/>
            <person name="Griggs A."/>
            <person name="Gujja S."/>
            <person name="Heilman E.R."/>
            <person name="Heiman D."/>
            <person name="Hepburn T."/>
            <person name="Howarth C."/>
            <person name="Jen D."/>
            <person name="Larson L."/>
            <person name="Mehta T."/>
            <person name="Neiman D."/>
            <person name="Pearson M."/>
            <person name="Roberts A."/>
            <person name="Saif S."/>
            <person name="Shea T."/>
            <person name="Shenoy N."/>
            <person name="Sisk P."/>
            <person name="Stolte C."/>
            <person name="Sykes S."/>
            <person name="Walk T."/>
            <person name="White J."/>
            <person name="Yandava C."/>
            <person name="Haas B."/>
            <person name="Nusbaum C."/>
            <person name="Birren B."/>
        </authorList>
    </citation>
    <scope>NUCLEOTIDE SEQUENCE [LARGE SCALE GENOMIC DNA]</scope>
    <source>
        <strain evidence="4">R3-111a-1</strain>
    </source>
</reference>
<dbReference type="GeneID" id="20349073"/>
<evidence type="ECO:0000313" key="4">
    <source>
        <dbReference type="Proteomes" id="UP000006039"/>
    </source>
</evidence>
<dbReference type="OrthoDB" id="2580243at2759"/>
<dbReference type="RefSeq" id="XP_009224721.1">
    <property type="nucleotide sequence ID" value="XM_009226457.1"/>
</dbReference>
<protein>
    <submittedName>
        <fullName evidence="2 3">Uncharacterized protein</fullName>
    </submittedName>
</protein>
<reference evidence="3" key="4">
    <citation type="journal article" date="2015" name="G3 (Bethesda)">
        <title>Genome sequences of three phytopathogenic species of the Magnaporthaceae family of fungi.</title>
        <authorList>
            <person name="Okagaki L.H."/>
            <person name="Nunes C.C."/>
            <person name="Sailsbery J."/>
            <person name="Clay B."/>
            <person name="Brown D."/>
            <person name="John T."/>
            <person name="Oh Y."/>
            <person name="Young N."/>
            <person name="Fitzgerald M."/>
            <person name="Haas B.J."/>
            <person name="Zeng Q."/>
            <person name="Young S."/>
            <person name="Adiconis X."/>
            <person name="Fan L."/>
            <person name="Levin J.Z."/>
            <person name="Mitchell T.K."/>
            <person name="Okubara P.A."/>
            <person name="Farman M.L."/>
            <person name="Kohn L.M."/>
            <person name="Birren B."/>
            <person name="Ma L.-J."/>
            <person name="Dean R.A."/>
        </authorList>
    </citation>
    <scope>NUCLEOTIDE SEQUENCE</scope>
    <source>
        <strain evidence="3">R3-111a-1</strain>
    </source>
</reference>
<evidence type="ECO:0000313" key="2">
    <source>
        <dbReference type="EMBL" id="EJT74777.1"/>
    </source>
</evidence>
<dbReference type="GO" id="GO:0005975">
    <property type="term" value="P:carbohydrate metabolic process"/>
    <property type="evidence" value="ECO:0007669"/>
    <property type="project" value="InterPro"/>
</dbReference>
<evidence type="ECO:0000313" key="3">
    <source>
        <dbReference type="EnsemblFungi" id="EJT74777"/>
    </source>
</evidence>
<reference evidence="2" key="2">
    <citation type="submission" date="2010-07" db="EMBL/GenBank/DDBJ databases">
        <authorList>
            <consortium name="The Broad Institute Genome Sequencing Platform"/>
            <consortium name="Broad Institute Genome Sequencing Center for Infectious Disease"/>
            <person name="Ma L.-J."/>
            <person name="Dead R."/>
            <person name="Young S."/>
            <person name="Zeng Q."/>
            <person name="Koehrsen M."/>
            <person name="Alvarado L."/>
            <person name="Berlin A."/>
            <person name="Chapman S.B."/>
            <person name="Chen Z."/>
            <person name="Freedman E."/>
            <person name="Gellesch M."/>
            <person name="Goldberg J."/>
            <person name="Griggs A."/>
            <person name="Gujja S."/>
            <person name="Heilman E.R."/>
            <person name="Heiman D."/>
            <person name="Hepburn T."/>
            <person name="Howarth C."/>
            <person name="Jen D."/>
            <person name="Larson L."/>
            <person name="Mehta T."/>
            <person name="Neiman D."/>
            <person name="Pearson M."/>
            <person name="Roberts A."/>
            <person name="Saif S."/>
            <person name="Shea T."/>
            <person name="Shenoy N."/>
            <person name="Sisk P."/>
            <person name="Stolte C."/>
            <person name="Sykes S."/>
            <person name="Walk T."/>
            <person name="White J."/>
            <person name="Yandava C."/>
            <person name="Haas B."/>
            <person name="Nusbaum C."/>
            <person name="Birren B."/>
        </authorList>
    </citation>
    <scope>NUCLEOTIDE SEQUENCE</scope>
    <source>
        <strain evidence="2">R3-111a-1</strain>
    </source>
</reference>
<dbReference type="HOGENOM" id="CLU_017093_0_0_1"/>
<feature type="compositionally biased region" description="Low complexity" evidence="1">
    <location>
        <begin position="730"/>
        <end position="744"/>
    </location>
</feature>
<accession>J3P529</accession>